<dbReference type="EMBL" id="JAPFFJ010000007">
    <property type="protein sequence ID" value="KAJ6422552.1"/>
    <property type="molecule type" value="Genomic_DNA"/>
</dbReference>
<keyword evidence="1" id="KW-0812">Transmembrane</keyword>
<keyword evidence="3" id="KW-1185">Reference proteome</keyword>
<evidence type="ECO:0000313" key="2">
    <source>
        <dbReference type="EMBL" id="KAJ6422552.1"/>
    </source>
</evidence>
<dbReference type="Proteomes" id="UP001162972">
    <property type="component" value="Chromosome 19"/>
</dbReference>
<evidence type="ECO:0000313" key="3">
    <source>
        <dbReference type="Proteomes" id="UP001162972"/>
    </source>
</evidence>
<reference evidence="2 3" key="1">
    <citation type="journal article" date="2023" name="Int. J. Mol. Sci.">
        <title>De Novo Assembly and Annotation of 11 Diverse Shrub Willow (Salix) Genomes Reveals Novel Gene Organization in Sex-Linked Regions.</title>
        <authorList>
            <person name="Hyden B."/>
            <person name="Feng K."/>
            <person name="Yates T.B."/>
            <person name="Jawdy S."/>
            <person name="Cereghino C."/>
            <person name="Smart L.B."/>
            <person name="Muchero W."/>
        </authorList>
    </citation>
    <scope>NUCLEOTIDE SEQUENCE [LARGE SCALE GENOMIC DNA]</scope>
    <source>
        <tissue evidence="2">Shoot tip</tissue>
    </source>
</reference>
<dbReference type="AlphaFoldDB" id="A0AAD6KFP3"/>
<evidence type="ECO:0000256" key="1">
    <source>
        <dbReference type="SAM" id="Phobius"/>
    </source>
</evidence>
<keyword evidence="1" id="KW-1133">Transmembrane helix</keyword>
<keyword evidence="1" id="KW-0472">Membrane</keyword>
<dbReference type="InterPro" id="IPR011032">
    <property type="entry name" value="GroES-like_sf"/>
</dbReference>
<dbReference type="SUPFAM" id="SSF50129">
    <property type="entry name" value="GroES-like"/>
    <property type="match status" value="1"/>
</dbReference>
<comment type="caution">
    <text evidence="2">The sequence shown here is derived from an EMBL/GenBank/DDBJ whole genome shotgun (WGS) entry which is preliminary data.</text>
</comment>
<feature type="transmembrane region" description="Helical" evidence="1">
    <location>
        <begin position="127"/>
        <end position="160"/>
    </location>
</feature>
<name>A0AAD6KFP3_9ROSI</name>
<proteinExistence type="predicted"/>
<protein>
    <submittedName>
        <fullName evidence="2">Uncharacterized protein</fullName>
    </submittedName>
</protein>
<sequence>MGLSHLIQRSITKKLLPSKPSNIISSSWFLADTTAKSFDLSGGSNGAKINSFDDNDSSKISKSSYHVSSGGFMRGVVFWEPNKPVTIEEFQMPRPKAGEVLIKTKACGKLWNTGSCQIEKLLKDFQLALVLLELLSCLVVTVSTVLRAMMIYVRIFLLIIDQKELFMMVKPDYSSVIVESRFPCTAWEALLNTVLFQHMD</sequence>
<accession>A0AAD6KFP3</accession>
<gene>
    <name evidence="2" type="ORF">OIU84_027505</name>
</gene>
<dbReference type="Gene3D" id="3.90.180.10">
    <property type="entry name" value="Medium-chain alcohol dehydrogenases, catalytic domain"/>
    <property type="match status" value="1"/>
</dbReference>
<organism evidence="2 3">
    <name type="scientific">Salix udensis</name>
    <dbReference type="NCBI Taxonomy" id="889485"/>
    <lineage>
        <taxon>Eukaryota</taxon>
        <taxon>Viridiplantae</taxon>
        <taxon>Streptophyta</taxon>
        <taxon>Embryophyta</taxon>
        <taxon>Tracheophyta</taxon>
        <taxon>Spermatophyta</taxon>
        <taxon>Magnoliopsida</taxon>
        <taxon>eudicotyledons</taxon>
        <taxon>Gunneridae</taxon>
        <taxon>Pentapetalae</taxon>
        <taxon>rosids</taxon>
        <taxon>fabids</taxon>
        <taxon>Malpighiales</taxon>
        <taxon>Salicaceae</taxon>
        <taxon>Saliceae</taxon>
        <taxon>Salix</taxon>
    </lineage>
</organism>